<dbReference type="OrthoDB" id="9768004at2"/>
<dbReference type="Pfam" id="PF03781">
    <property type="entry name" value="FGE-sulfatase"/>
    <property type="match status" value="1"/>
</dbReference>
<evidence type="ECO:0000259" key="2">
    <source>
        <dbReference type="Pfam" id="PF03781"/>
    </source>
</evidence>
<dbReference type="RefSeq" id="WP_079722501.1">
    <property type="nucleotide sequence ID" value="NZ_BMCL01000003.1"/>
</dbReference>
<feature type="domain" description="Sulfatase-modifying factor enzyme-like" evidence="2">
    <location>
        <begin position="23"/>
        <end position="251"/>
    </location>
</feature>
<dbReference type="InterPro" id="IPR005532">
    <property type="entry name" value="SUMF_dom"/>
</dbReference>
<sequence>MKRALTGVACLLAVASTLAAEAAYVTLPGGSFVSAIRYEESSAPLQVAPYRMMSKPVSNADFARFLHEYPQWRRDRLPAVFSSPGYLSHWQSAESVGEQALDDAPVTRINWYAADAYCRSQQARLPTFLEWEFAAAADAQQVDARRNPQRRLRLLEDATPRAIDAQPQAAANVYGVQGLHSAHWEWADDYASLLSAEDRRGGEDGDALKFCGATSLAFNDREQYAVVKRFAVLSALKPGDTLANLGFRCARSSP</sequence>
<dbReference type="InterPro" id="IPR051043">
    <property type="entry name" value="Sulfatase_Mod_Factor_Kinase"/>
</dbReference>
<dbReference type="STRING" id="428993.SAMN06296058_0049"/>
<feature type="chain" id="PRO_5012888506" evidence="1">
    <location>
        <begin position="20"/>
        <end position="254"/>
    </location>
</feature>
<gene>
    <name evidence="3" type="ORF">SAMN06296058_0049</name>
</gene>
<dbReference type="Gene3D" id="3.90.1580.10">
    <property type="entry name" value="paralog of FGE (formylglycine-generating enzyme)"/>
    <property type="match status" value="1"/>
</dbReference>
<dbReference type="Proteomes" id="UP000190341">
    <property type="component" value="Unassembled WGS sequence"/>
</dbReference>
<evidence type="ECO:0000256" key="1">
    <source>
        <dbReference type="SAM" id="SignalP"/>
    </source>
</evidence>
<accession>A0A1T5ILB5</accession>
<dbReference type="GO" id="GO:0120147">
    <property type="term" value="F:formylglycine-generating oxidase activity"/>
    <property type="evidence" value="ECO:0007669"/>
    <property type="project" value="TreeGrafter"/>
</dbReference>
<keyword evidence="4" id="KW-1185">Reference proteome</keyword>
<dbReference type="EMBL" id="FUZV01000001">
    <property type="protein sequence ID" value="SKC39900.1"/>
    <property type="molecule type" value="Genomic_DNA"/>
</dbReference>
<dbReference type="PANTHER" id="PTHR23150">
    <property type="entry name" value="SULFATASE MODIFYING FACTOR 1, 2"/>
    <property type="match status" value="1"/>
</dbReference>
<feature type="signal peptide" evidence="1">
    <location>
        <begin position="1"/>
        <end position="19"/>
    </location>
</feature>
<protein>
    <submittedName>
        <fullName evidence="3">Formylglycine-generating enzyme, required for sulfatase activity, contains SUMF1/FGE domain</fullName>
    </submittedName>
</protein>
<reference evidence="3 4" key="1">
    <citation type="submission" date="2017-02" db="EMBL/GenBank/DDBJ databases">
        <authorList>
            <person name="Peterson S.W."/>
        </authorList>
    </citation>
    <scope>NUCLEOTIDE SEQUENCE [LARGE SCALE GENOMIC DNA]</scope>
    <source>
        <strain evidence="3 4">P15</strain>
    </source>
</reference>
<proteinExistence type="predicted"/>
<dbReference type="PANTHER" id="PTHR23150:SF19">
    <property type="entry name" value="FORMYLGLYCINE-GENERATING ENZYME"/>
    <property type="match status" value="1"/>
</dbReference>
<organism evidence="3 4">
    <name type="scientific">Pseudoxanthomonas indica</name>
    <dbReference type="NCBI Taxonomy" id="428993"/>
    <lineage>
        <taxon>Bacteria</taxon>
        <taxon>Pseudomonadati</taxon>
        <taxon>Pseudomonadota</taxon>
        <taxon>Gammaproteobacteria</taxon>
        <taxon>Lysobacterales</taxon>
        <taxon>Lysobacteraceae</taxon>
        <taxon>Pseudoxanthomonas</taxon>
    </lineage>
</organism>
<dbReference type="InterPro" id="IPR042095">
    <property type="entry name" value="SUMF_sf"/>
</dbReference>
<name>A0A1T5ILB5_9GAMM</name>
<dbReference type="SUPFAM" id="SSF56436">
    <property type="entry name" value="C-type lectin-like"/>
    <property type="match status" value="1"/>
</dbReference>
<evidence type="ECO:0000313" key="4">
    <source>
        <dbReference type="Proteomes" id="UP000190341"/>
    </source>
</evidence>
<keyword evidence="1" id="KW-0732">Signal</keyword>
<evidence type="ECO:0000313" key="3">
    <source>
        <dbReference type="EMBL" id="SKC39900.1"/>
    </source>
</evidence>
<dbReference type="InterPro" id="IPR016187">
    <property type="entry name" value="CTDL_fold"/>
</dbReference>
<dbReference type="AlphaFoldDB" id="A0A1T5ILB5"/>